<dbReference type="PANTHER" id="PTHR45339">
    <property type="entry name" value="HYBRID SIGNAL TRANSDUCTION HISTIDINE KINASE J"/>
    <property type="match status" value="1"/>
</dbReference>
<dbReference type="SMART" id="SM00448">
    <property type="entry name" value="REC"/>
    <property type="match status" value="1"/>
</dbReference>
<dbReference type="CDD" id="cd17546">
    <property type="entry name" value="REC_hyHK_CKI1_RcsC-like"/>
    <property type="match status" value="1"/>
</dbReference>
<dbReference type="InterPro" id="IPR001789">
    <property type="entry name" value="Sig_transdc_resp-reg_receiver"/>
</dbReference>
<keyword evidence="13" id="KW-0067">ATP-binding</keyword>
<keyword evidence="14" id="KW-1185">Reference proteome</keyword>
<dbReference type="Gene3D" id="3.40.50.2300">
    <property type="match status" value="1"/>
</dbReference>
<feature type="domain" description="HAMP" evidence="12">
    <location>
        <begin position="196"/>
        <end position="250"/>
    </location>
</feature>
<dbReference type="EC" id="2.7.13.3" evidence="3"/>
<evidence type="ECO:0000256" key="8">
    <source>
        <dbReference type="PROSITE-ProRule" id="PRU00169"/>
    </source>
</evidence>
<dbReference type="SMART" id="SM00387">
    <property type="entry name" value="HATPase_c"/>
    <property type="match status" value="1"/>
</dbReference>
<evidence type="ECO:0000256" key="2">
    <source>
        <dbReference type="ARBA" id="ARBA00004370"/>
    </source>
</evidence>
<dbReference type="RefSeq" id="WP_227521147.1">
    <property type="nucleotide sequence ID" value="NZ_JBHTBD010000011.1"/>
</dbReference>
<comment type="catalytic activity">
    <reaction evidence="1">
        <text>ATP + protein L-histidine = ADP + protein N-phospho-L-histidine.</text>
        <dbReference type="EC" id="2.7.13.3"/>
    </reaction>
</comment>
<dbReference type="PROSITE" id="PS50885">
    <property type="entry name" value="HAMP"/>
    <property type="match status" value="1"/>
</dbReference>
<keyword evidence="7" id="KW-0902">Two-component regulatory system</keyword>
<dbReference type="Pfam" id="PF00512">
    <property type="entry name" value="HisKA"/>
    <property type="match status" value="1"/>
</dbReference>
<dbReference type="Gene3D" id="3.30.565.10">
    <property type="entry name" value="Histidine kinase-like ATPase, C-terminal domain"/>
    <property type="match status" value="1"/>
</dbReference>
<dbReference type="InterPro" id="IPR036097">
    <property type="entry name" value="HisK_dim/P_sf"/>
</dbReference>
<proteinExistence type="predicted"/>
<evidence type="ECO:0000259" key="11">
    <source>
        <dbReference type="PROSITE" id="PS50110"/>
    </source>
</evidence>
<accession>A0ABW2IZS5</accession>
<dbReference type="InterPro" id="IPR003660">
    <property type="entry name" value="HAMP_dom"/>
</dbReference>
<feature type="transmembrane region" description="Helical" evidence="9">
    <location>
        <begin position="172"/>
        <end position="191"/>
    </location>
</feature>
<gene>
    <name evidence="13" type="ORF">ACFQQA_17035</name>
</gene>
<dbReference type="PANTHER" id="PTHR45339:SF1">
    <property type="entry name" value="HYBRID SIGNAL TRANSDUCTION HISTIDINE KINASE J"/>
    <property type="match status" value="1"/>
</dbReference>
<evidence type="ECO:0000256" key="9">
    <source>
        <dbReference type="SAM" id="Phobius"/>
    </source>
</evidence>
<keyword evidence="9" id="KW-0812">Transmembrane</keyword>
<reference evidence="14" key="1">
    <citation type="journal article" date="2019" name="Int. J. Syst. Evol. Microbiol.">
        <title>The Global Catalogue of Microorganisms (GCM) 10K type strain sequencing project: providing services to taxonomists for standard genome sequencing and annotation.</title>
        <authorList>
            <consortium name="The Broad Institute Genomics Platform"/>
            <consortium name="The Broad Institute Genome Sequencing Center for Infectious Disease"/>
            <person name="Wu L."/>
            <person name="Ma J."/>
        </authorList>
    </citation>
    <scope>NUCLEOTIDE SEQUENCE [LARGE SCALE GENOMIC DNA]</scope>
    <source>
        <strain evidence="14">CCUG 60559</strain>
    </source>
</reference>
<dbReference type="InterPro" id="IPR036890">
    <property type="entry name" value="HATPase_C_sf"/>
</dbReference>
<comment type="caution">
    <text evidence="13">The sequence shown here is derived from an EMBL/GenBank/DDBJ whole genome shotgun (WGS) entry which is preliminary data.</text>
</comment>
<keyword evidence="6" id="KW-0418">Kinase</keyword>
<dbReference type="InterPro" id="IPR011006">
    <property type="entry name" value="CheY-like_superfamily"/>
</dbReference>
<dbReference type="InterPro" id="IPR004358">
    <property type="entry name" value="Sig_transdc_His_kin-like_C"/>
</dbReference>
<dbReference type="GO" id="GO:0005524">
    <property type="term" value="F:ATP binding"/>
    <property type="evidence" value="ECO:0007669"/>
    <property type="project" value="UniProtKB-KW"/>
</dbReference>
<evidence type="ECO:0000256" key="4">
    <source>
        <dbReference type="ARBA" id="ARBA00022553"/>
    </source>
</evidence>
<evidence type="ECO:0000256" key="7">
    <source>
        <dbReference type="ARBA" id="ARBA00023012"/>
    </source>
</evidence>
<evidence type="ECO:0000259" key="10">
    <source>
        <dbReference type="PROSITE" id="PS50109"/>
    </source>
</evidence>
<evidence type="ECO:0000256" key="5">
    <source>
        <dbReference type="ARBA" id="ARBA00022679"/>
    </source>
</evidence>
<dbReference type="Gene3D" id="1.10.287.130">
    <property type="match status" value="1"/>
</dbReference>
<feature type="modified residue" description="4-aspartylphosphate" evidence="8">
    <location>
        <position position="576"/>
    </location>
</feature>
<dbReference type="SUPFAM" id="SSF47384">
    <property type="entry name" value="Homodimeric domain of signal transducing histidine kinase"/>
    <property type="match status" value="1"/>
</dbReference>
<dbReference type="InterPro" id="IPR003661">
    <property type="entry name" value="HisK_dim/P_dom"/>
</dbReference>
<dbReference type="InterPro" id="IPR005467">
    <property type="entry name" value="His_kinase_dom"/>
</dbReference>
<dbReference type="InterPro" id="IPR003594">
    <property type="entry name" value="HATPase_dom"/>
</dbReference>
<evidence type="ECO:0000256" key="6">
    <source>
        <dbReference type="ARBA" id="ARBA00022777"/>
    </source>
</evidence>
<dbReference type="SMART" id="SM00388">
    <property type="entry name" value="HisKA"/>
    <property type="match status" value="1"/>
</dbReference>
<sequence length="652" mass="72914">MMSKHKPAGTPLSRKLLVLGALPAVVMFITLIGFFTSARLEDARRDLSYSNQLLADSLAPSLEYAVVSGNTVALQEILSQSIRYSKADWIRVTDVTGEQLGLATHSDSPANELQQGFQIYEAEILQKPLNFETDRQTQWFEPEFGQSSGALRVGRVQVGVNDRTLVQRRNNILWSSVAVGLTLLLFSILVIRHTLNAILSPVNQVSGRINRLIERDYRVARVNRRGNSREIIDIEQQLNELAEHLETLKTSRDQTLAASEHARERAETASRAKSEFLATMSHELRTPLNGVLGMIDLVQEETLTPRQRDYLQTARQSTEDLLTVISDILDYARMDSGSAVLENQVFNLHTLVTNCVASYRHVAEEQGLALTLNFYGDWPEHTLVQGDAPRLRQILACLLDNAIKYTREGFVNVQMGCFGVEDGYIIINCSVSDSGSGIPHERITDIFSSFQQLEMGDTRSFGGAGMGLSLVQRLVELLGGHIQLETDLGKGSSFRFELPLELAPTATPSKPTEPLRQAELPLSMRALVVEDNPVNQRVAVALLNRLGFHTEAVTNGKEALEKVRTSQLGYHVILMDCQMPVMDGYETTRYIREWETKNGRHRTPVIALTADVLPGTEQSCVESGMDDYLSKPVRKEHLREVLSKWVPFFEVR</sequence>
<keyword evidence="9" id="KW-1133">Transmembrane helix</keyword>
<keyword evidence="4 8" id="KW-0597">Phosphoprotein</keyword>
<dbReference type="SUPFAM" id="SSF55874">
    <property type="entry name" value="ATPase domain of HSP90 chaperone/DNA topoisomerase II/histidine kinase"/>
    <property type="match status" value="1"/>
</dbReference>
<comment type="subcellular location">
    <subcellularLocation>
        <location evidence="2">Membrane</location>
    </subcellularLocation>
</comment>
<keyword evidence="5" id="KW-0808">Transferase</keyword>
<dbReference type="Pfam" id="PF00072">
    <property type="entry name" value="Response_reg"/>
    <property type="match status" value="1"/>
</dbReference>
<protein>
    <recommendedName>
        <fullName evidence="3">histidine kinase</fullName>
        <ecNumber evidence="3">2.7.13.3</ecNumber>
    </recommendedName>
</protein>
<evidence type="ECO:0000256" key="1">
    <source>
        <dbReference type="ARBA" id="ARBA00000085"/>
    </source>
</evidence>
<organism evidence="13 14">
    <name type="scientific">Marinobacter aromaticivorans</name>
    <dbReference type="NCBI Taxonomy" id="1494078"/>
    <lineage>
        <taxon>Bacteria</taxon>
        <taxon>Pseudomonadati</taxon>
        <taxon>Pseudomonadota</taxon>
        <taxon>Gammaproteobacteria</taxon>
        <taxon>Pseudomonadales</taxon>
        <taxon>Marinobacteraceae</taxon>
        <taxon>Marinobacter</taxon>
    </lineage>
</organism>
<feature type="domain" description="Histidine kinase" evidence="10">
    <location>
        <begin position="279"/>
        <end position="502"/>
    </location>
</feature>
<evidence type="ECO:0000256" key="3">
    <source>
        <dbReference type="ARBA" id="ARBA00012438"/>
    </source>
</evidence>
<dbReference type="CDD" id="cd00082">
    <property type="entry name" value="HisKA"/>
    <property type="match status" value="1"/>
</dbReference>
<feature type="domain" description="Response regulatory" evidence="11">
    <location>
        <begin position="525"/>
        <end position="646"/>
    </location>
</feature>
<keyword evidence="9" id="KW-0472">Membrane</keyword>
<name>A0ABW2IZS5_9GAMM</name>
<dbReference type="EMBL" id="JBHTBD010000011">
    <property type="protein sequence ID" value="MFC7296427.1"/>
    <property type="molecule type" value="Genomic_DNA"/>
</dbReference>
<evidence type="ECO:0000259" key="12">
    <source>
        <dbReference type="PROSITE" id="PS50885"/>
    </source>
</evidence>
<dbReference type="PRINTS" id="PR00344">
    <property type="entry name" value="BCTRLSENSOR"/>
</dbReference>
<dbReference type="Pfam" id="PF02518">
    <property type="entry name" value="HATPase_c"/>
    <property type="match status" value="1"/>
</dbReference>
<dbReference type="Proteomes" id="UP001596506">
    <property type="component" value="Unassembled WGS sequence"/>
</dbReference>
<dbReference type="PROSITE" id="PS50109">
    <property type="entry name" value="HIS_KIN"/>
    <property type="match status" value="1"/>
</dbReference>
<evidence type="ECO:0000313" key="13">
    <source>
        <dbReference type="EMBL" id="MFC7296427.1"/>
    </source>
</evidence>
<evidence type="ECO:0000313" key="14">
    <source>
        <dbReference type="Proteomes" id="UP001596506"/>
    </source>
</evidence>
<dbReference type="SUPFAM" id="SSF52172">
    <property type="entry name" value="CheY-like"/>
    <property type="match status" value="1"/>
</dbReference>
<keyword evidence="13" id="KW-0547">Nucleotide-binding</keyword>
<dbReference type="PROSITE" id="PS50110">
    <property type="entry name" value="RESPONSE_REGULATORY"/>
    <property type="match status" value="1"/>
</dbReference>
<feature type="transmembrane region" description="Helical" evidence="9">
    <location>
        <begin position="16"/>
        <end position="35"/>
    </location>
</feature>